<dbReference type="PANTHER" id="PTHR23135">
    <property type="entry name" value="MUR LIGASE FAMILY MEMBER"/>
    <property type="match status" value="1"/>
</dbReference>
<dbReference type="GO" id="GO:0009252">
    <property type="term" value="P:peptidoglycan biosynthetic process"/>
    <property type="evidence" value="ECO:0007669"/>
    <property type="project" value="UniProtKB-UniRule"/>
</dbReference>
<reference evidence="4 5" key="1">
    <citation type="journal article" date="2015" name="Nature">
        <title>rRNA introns, odd ribosomes, and small enigmatic genomes across a large radiation of phyla.</title>
        <authorList>
            <person name="Brown C.T."/>
            <person name="Hug L.A."/>
            <person name="Thomas B.C."/>
            <person name="Sharon I."/>
            <person name="Castelle C.J."/>
            <person name="Singh A."/>
            <person name="Wilkins M.J."/>
            <person name="Williams K.H."/>
            <person name="Banfield J.F."/>
        </authorList>
    </citation>
    <scope>NUCLEOTIDE SEQUENCE [LARGE SCALE GENOMIC DNA]</scope>
</reference>
<keyword evidence="1" id="KW-0961">Cell wall biogenesis/degradation</keyword>
<feature type="binding site" evidence="1">
    <location>
        <position position="212"/>
    </location>
    <ligand>
        <name>Zn(2+)</name>
        <dbReference type="ChEBI" id="CHEBI:29105"/>
    </ligand>
</feature>
<comment type="subunit">
    <text evidence="1">Forms a heterodimer with GatD.</text>
</comment>
<dbReference type="Proteomes" id="UP000034207">
    <property type="component" value="Unassembled WGS sequence"/>
</dbReference>
<dbReference type="GO" id="GO:0071555">
    <property type="term" value="P:cell wall organization"/>
    <property type="evidence" value="ECO:0007669"/>
    <property type="project" value="UniProtKB-KW"/>
</dbReference>
<keyword evidence="1" id="KW-0573">Peptidoglycan synthesis</keyword>
<feature type="active site" evidence="1">
    <location>
        <position position="366"/>
    </location>
</feature>
<protein>
    <recommendedName>
        <fullName evidence="1">Lipid II isoglutaminyl synthase (glutamine-hydrolyzing) subunit MurT</fullName>
        <ecNumber evidence="1">6.3.5.13</ecNumber>
    </recommendedName>
</protein>
<dbReference type="InterPro" id="IPR013221">
    <property type="entry name" value="Mur_ligase_cen"/>
</dbReference>
<dbReference type="UniPathway" id="UPA00219"/>
<keyword evidence="1" id="KW-0436">Ligase</keyword>
<dbReference type="AlphaFoldDB" id="A0A0G0M1J2"/>
<sequence>MRLFIALWVGKFLLFLTRKTKKGGGTALPGLIALKIDPRLVKKITAKLQTGSILVTGTNGKTTTSKYIFEILRQSGFKVISNRSGSNLMRGVASTLIEKSTIFGRPRGNIGLFEIDEAAMPDATKFLNPKIVIVNNLFRDQLDRYGELDKTASLIADSVKDLKNITLLLNADDPLVASLGKNVGSLTTVLYFGLEEDNYNASSLASFDSKDCLFCGQELVFDKRYYGHLGIYHCSNCKFARPEPDFVASGIEIKGVRSARANFSHANDILAAQLKLSGMYNIYNALSAYAAAKVLDIDNNTIRQALEVVAAAFGRMERIEVDGKEVYIMLIKNPIGFTQVMETLSTDPAVKNYFIALNDNFADGTDISWIWDADLESLSKDFKFIVSSGIRAEDMTLRLKYTDLDIKKIDTINNITEAFEKALSLTGNNETLYVMPTYTAMFTLRNYLKDKGVVMDFWEEQ</sequence>
<dbReference type="PANTHER" id="PTHR23135:SF7">
    <property type="entry name" value="LIPID II ISOGLUTAMINYL SYNTHASE (GLUTAMINE-HYDROLYZING) SUBUNIT MURT"/>
    <property type="match status" value="1"/>
</dbReference>
<dbReference type="PATRIC" id="fig|1618345.3.peg.763"/>
<dbReference type="GO" id="GO:0016881">
    <property type="term" value="F:acid-amino acid ligase activity"/>
    <property type="evidence" value="ECO:0007669"/>
    <property type="project" value="InterPro"/>
</dbReference>
<accession>A0A0G0M1J2</accession>
<evidence type="ECO:0000313" key="4">
    <source>
        <dbReference type="EMBL" id="KKQ94170.1"/>
    </source>
</evidence>
<comment type="catalytic activity">
    <reaction evidence="1">
        <text>beta-D-GlcNAc-(1-&gt;4)-Mur2Ac(oyl-L-Ala-gamma-D-Glu-L-Lys-D-Ala-D-Ala)-di-trans,octa-cis-undecaprenyl diphosphate + L-glutamine + ATP + H2O = beta-D-GlcNAc-(1-&gt;4)-Mur2Ac(oyl-L-Ala-D-isoglutaminyl-L-Lys-D-Ala-D-Ala)-di-trans,octa-cis-undecaprenyl diphosphate + L-glutamate + ADP + phosphate + H(+)</text>
        <dbReference type="Rhea" id="RHEA:57928"/>
        <dbReference type="ChEBI" id="CHEBI:15377"/>
        <dbReference type="ChEBI" id="CHEBI:15378"/>
        <dbReference type="ChEBI" id="CHEBI:29985"/>
        <dbReference type="ChEBI" id="CHEBI:30616"/>
        <dbReference type="ChEBI" id="CHEBI:43474"/>
        <dbReference type="ChEBI" id="CHEBI:58359"/>
        <dbReference type="ChEBI" id="CHEBI:60033"/>
        <dbReference type="ChEBI" id="CHEBI:62233"/>
        <dbReference type="ChEBI" id="CHEBI:456216"/>
        <dbReference type="EC" id="6.3.5.13"/>
    </reaction>
</comment>
<keyword evidence="1" id="KW-0067">ATP-binding</keyword>
<dbReference type="EMBL" id="LBVV01000012">
    <property type="protein sequence ID" value="KKQ94170.1"/>
    <property type="molecule type" value="Genomic_DNA"/>
</dbReference>
<keyword evidence="1" id="KW-0547">Nucleotide-binding</keyword>
<dbReference type="GO" id="GO:0008270">
    <property type="term" value="F:zinc ion binding"/>
    <property type="evidence" value="ECO:0007669"/>
    <property type="project" value="UniProtKB-UniRule"/>
</dbReference>
<dbReference type="GO" id="GO:0008360">
    <property type="term" value="P:regulation of cell shape"/>
    <property type="evidence" value="ECO:0007669"/>
    <property type="project" value="UniProtKB-KW"/>
</dbReference>
<dbReference type="STRING" id="1618345.UT18_C0012G0022"/>
<keyword evidence="1" id="KW-0479">Metal-binding</keyword>
<dbReference type="InterPro" id="IPR036565">
    <property type="entry name" value="Mur-like_cat_sf"/>
</dbReference>
<comment type="pathway">
    <text evidence="1">Cell wall biogenesis; peptidoglycan biosynthesis.</text>
</comment>
<comment type="function">
    <text evidence="1">The lipid II isoglutaminyl synthase complex catalyzes the formation of alpha-D-isoglutamine in the cell wall lipid II stem peptide. The MurT subunit catalyzes the ATP-dependent amidation of D-glutamate residue of lipid II, converting it to an isoglutamine residue.</text>
</comment>
<feature type="binding site" evidence="1">
    <location>
        <position position="237"/>
    </location>
    <ligand>
        <name>Zn(2+)</name>
        <dbReference type="ChEBI" id="CHEBI:29105"/>
    </ligand>
</feature>
<organism evidence="4 5">
    <name type="scientific">candidate division CPR2 bacterium GW2011_GWC2_39_10</name>
    <dbReference type="NCBI Taxonomy" id="1618345"/>
    <lineage>
        <taxon>Bacteria</taxon>
        <taxon>Bacteria division CPR2</taxon>
    </lineage>
</organism>
<comment type="catalytic activity">
    <reaction evidence="1">
        <text>beta-D-GlcNAc-(1-&gt;4)-Mur2Ac(oyl-L-Ala-gamma-D-Glu-L-Lys-D-Ala-D-Ala)-di-trans,octa-cis-undecaprenyl diphosphate + ATP = beta-D-GlcNAc-(1-&gt;4)-Mur2Ac(oyl-L-Ala-gamma-D-O-P-Glu-L-Lys-D-Ala-D-Ala)-di-trans,octa-cis-undecaprenyl diphosphate + ADP</text>
        <dbReference type="Rhea" id="RHEA:59488"/>
        <dbReference type="ChEBI" id="CHEBI:30616"/>
        <dbReference type="ChEBI" id="CHEBI:60033"/>
        <dbReference type="ChEBI" id="CHEBI:143132"/>
        <dbReference type="ChEBI" id="CHEBI:456216"/>
    </reaction>
</comment>
<keyword evidence="1" id="KW-0133">Cell shape</keyword>
<dbReference type="GO" id="GO:0005524">
    <property type="term" value="F:ATP binding"/>
    <property type="evidence" value="ECO:0007669"/>
    <property type="project" value="UniProtKB-UniRule"/>
</dbReference>
<dbReference type="InterPro" id="IPR043703">
    <property type="entry name" value="Lipid_II_synth_MurT"/>
</dbReference>
<feature type="binding site" evidence="1">
    <location>
        <position position="234"/>
    </location>
    <ligand>
        <name>Zn(2+)</name>
        <dbReference type="ChEBI" id="CHEBI:29105"/>
    </ligand>
</feature>
<dbReference type="HAMAP" id="MF_02214">
    <property type="entry name" value="Lipid_II_synth_MurT"/>
    <property type="match status" value="1"/>
</dbReference>
<evidence type="ECO:0000259" key="2">
    <source>
        <dbReference type="Pfam" id="PF08245"/>
    </source>
</evidence>
<evidence type="ECO:0000256" key="1">
    <source>
        <dbReference type="HAMAP-Rule" id="MF_02214"/>
    </source>
</evidence>
<dbReference type="EC" id="6.3.5.13" evidence="1"/>
<evidence type="ECO:0000313" key="5">
    <source>
        <dbReference type="Proteomes" id="UP000034207"/>
    </source>
</evidence>
<comment type="catalytic activity">
    <reaction evidence="1">
        <text>beta-D-GlcNAc-(1-&gt;4)-Mur2Ac(oyl-L-Ala-gamma-D-O-P-Glu-L-Lys-D-Ala-D-Ala)-di-trans,octa-cis-undecaprenyl diphosphate + NH4(+) = beta-D-GlcNAc-(1-&gt;4)-Mur2Ac(oyl-L-Ala-D-isoglutaminyl-L-Lys-D-Ala-D-Ala)-di-trans,octa-cis-undecaprenyl diphosphate + phosphate + H(+)</text>
        <dbReference type="Rhea" id="RHEA:57932"/>
        <dbReference type="ChEBI" id="CHEBI:15378"/>
        <dbReference type="ChEBI" id="CHEBI:28938"/>
        <dbReference type="ChEBI" id="CHEBI:43474"/>
        <dbReference type="ChEBI" id="CHEBI:62233"/>
        <dbReference type="ChEBI" id="CHEBI:143132"/>
    </reaction>
</comment>
<feature type="domain" description="Mur ligase central" evidence="2">
    <location>
        <begin position="55"/>
        <end position="211"/>
    </location>
</feature>
<dbReference type="InterPro" id="IPR013564">
    <property type="entry name" value="MurT_C"/>
</dbReference>
<evidence type="ECO:0000259" key="3">
    <source>
        <dbReference type="Pfam" id="PF08353"/>
    </source>
</evidence>
<comment type="similarity">
    <text evidence="1">Belongs to the MurCDEF family. MurT subfamily.</text>
</comment>
<dbReference type="Gene3D" id="3.40.1190.10">
    <property type="entry name" value="Mur-like, catalytic domain"/>
    <property type="match status" value="1"/>
</dbReference>
<keyword evidence="1" id="KW-0862">Zinc</keyword>
<gene>
    <name evidence="1" type="primary">murT</name>
    <name evidence="4" type="ORF">UT18_C0012G0022</name>
</gene>
<feature type="domain" description="Lipid II isoglutaminyl synthase (glutamine-hydrolyzing) subunit MurT C-terminal" evidence="3">
    <location>
        <begin position="330"/>
        <end position="441"/>
    </location>
</feature>
<dbReference type="SUPFAM" id="SSF53623">
    <property type="entry name" value="MurD-like peptide ligases, catalytic domain"/>
    <property type="match status" value="1"/>
</dbReference>
<dbReference type="GO" id="GO:0140282">
    <property type="term" value="F:carbon-nitrogen ligase activity on lipid II"/>
    <property type="evidence" value="ECO:0007669"/>
    <property type="project" value="UniProtKB-UniRule"/>
</dbReference>
<comment type="caution">
    <text evidence="4">The sequence shown here is derived from an EMBL/GenBank/DDBJ whole genome shotgun (WGS) entry which is preliminary data.</text>
</comment>
<dbReference type="Pfam" id="PF08245">
    <property type="entry name" value="Mur_ligase_M"/>
    <property type="match status" value="1"/>
</dbReference>
<proteinExistence type="inferred from homology"/>
<name>A0A0G0M1J2_UNCC2</name>
<feature type="binding site" evidence="1">
    <location>
        <position position="215"/>
    </location>
    <ligand>
        <name>Zn(2+)</name>
        <dbReference type="ChEBI" id="CHEBI:29105"/>
    </ligand>
</feature>
<dbReference type="Pfam" id="PF08353">
    <property type="entry name" value="MurT_C"/>
    <property type="match status" value="1"/>
</dbReference>